<name>A0A1G2I164_9BACT</name>
<dbReference type="Gene3D" id="2.30.110.10">
    <property type="entry name" value="Electron Transport, Fmn-binding Protein, Chain A"/>
    <property type="match status" value="1"/>
</dbReference>
<gene>
    <name evidence="2" type="ORF">A3D35_02220</name>
</gene>
<evidence type="ECO:0000313" key="2">
    <source>
        <dbReference type="EMBL" id="OGZ68536.1"/>
    </source>
</evidence>
<dbReference type="STRING" id="1802206.A3D35_02220"/>
<evidence type="ECO:0000259" key="1">
    <source>
        <dbReference type="Pfam" id="PF01243"/>
    </source>
</evidence>
<dbReference type="SUPFAM" id="SSF50475">
    <property type="entry name" value="FMN-binding split barrel"/>
    <property type="match status" value="1"/>
</dbReference>
<dbReference type="EMBL" id="MHOS01000021">
    <property type="protein sequence ID" value="OGZ68536.1"/>
    <property type="molecule type" value="Genomic_DNA"/>
</dbReference>
<evidence type="ECO:0000313" key="3">
    <source>
        <dbReference type="Proteomes" id="UP000176421"/>
    </source>
</evidence>
<dbReference type="AlphaFoldDB" id="A0A1G2I164"/>
<feature type="domain" description="Pyridoxamine 5'-phosphate oxidase N-terminal" evidence="1">
    <location>
        <begin position="7"/>
        <end position="130"/>
    </location>
</feature>
<dbReference type="Proteomes" id="UP000176421">
    <property type="component" value="Unassembled WGS sequence"/>
</dbReference>
<reference evidence="2 3" key="1">
    <citation type="journal article" date="2016" name="Nat. Commun.">
        <title>Thousands of microbial genomes shed light on interconnected biogeochemical processes in an aquifer system.</title>
        <authorList>
            <person name="Anantharaman K."/>
            <person name="Brown C.T."/>
            <person name="Hug L.A."/>
            <person name="Sharon I."/>
            <person name="Castelle C.J."/>
            <person name="Probst A.J."/>
            <person name="Thomas B.C."/>
            <person name="Singh A."/>
            <person name="Wilkins M.J."/>
            <person name="Karaoz U."/>
            <person name="Brodie E.L."/>
            <person name="Williams K.H."/>
            <person name="Hubbard S.S."/>
            <person name="Banfield J.F."/>
        </authorList>
    </citation>
    <scope>NUCLEOTIDE SEQUENCE [LARGE SCALE GENOMIC DNA]</scope>
</reference>
<accession>A0A1G2I164</accession>
<comment type="caution">
    <text evidence="2">The sequence shown here is derived from an EMBL/GenBank/DDBJ whole genome shotgun (WGS) entry which is preliminary data.</text>
</comment>
<protein>
    <recommendedName>
        <fullName evidence="1">Pyridoxamine 5'-phosphate oxidase N-terminal domain-containing protein</fullName>
    </recommendedName>
</protein>
<dbReference type="InterPro" id="IPR011576">
    <property type="entry name" value="Pyridox_Oxase_N"/>
</dbReference>
<dbReference type="Pfam" id="PF01243">
    <property type="entry name" value="PNPOx_N"/>
    <property type="match status" value="1"/>
</dbReference>
<dbReference type="InterPro" id="IPR012349">
    <property type="entry name" value="Split_barrel_FMN-bd"/>
</dbReference>
<organism evidence="2 3">
    <name type="scientific">Candidatus Staskawiczbacteria bacterium RIFCSPHIGHO2_02_FULL_34_9</name>
    <dbReference type="NCBI Taxonomy" id="1802206"/>
    <lineage>
        <taxon>Bacteria</taxon>
        <taxon>Candidatus Staskawicziibacteriota</taxon>
    </lineage>
</organism>
<sequence length="145" mass="16680">MEDIKTLIKEVLEKGYLMSLATVDGGGIWVADVIYIFDEDLNIYWMSHSDTRHSKAIVQQNKIAGTITANNPGEDNLGLQFEGVAEKIEGQRYDLAKKHYSKRRKPEPKEEDDVLEGDSWYVIKPSKIELIYEKLFGFNKQKLEL</sequence>
<proteinExistence type="predicted"/>